<feature type="non-terminal residue" evidence="2">
    <location>
        <position position="1"/>
    </location>
</feature>
<evidence type="ECO:0000259" key="1">
    <source>
        <dbReference type="PROSITE" id="PS50994"/>
    </source>
</evidence>
<protein>
    <submittedName>
        <fullName evidence="2">Transposase</fullName>
    </submittedName>
</protein>
<dbReference type="InterPro" id="IPR036397">
    <property type="entry name" value="RNaseH_sf"/>
</dbReference>
<dbReference type="PANTHER" id="PTHR46889:SF4">
    <property type="entry name" value="TRANSPOSASE INSO FOR INSERTION SEQUENCE ELEMENT IS911B-RELATED"/>
    <property type="match status" value="1"/>
</dbReference>
<evidence type="ECO:0000313" key="2">
    <source>
        <dbReference type="EMBL" id="MFB9346834.1"/>
    </source>
</evidence>
<dbReference type="InterPro" id="IPR050900">
    <property type="entry name" value="Transposase_IS3/IS150/IS904"/>
</dbReference>
<name>A0ABV5L4P4_9ACTN</name>
<dbReference type="EMBL" id="JBHMDI010000008">
    <property type="protein sequence ID" value="MFB9346834.1"/>
    <property type="molecule type" value="Genomic_DNA"/>
</dbReference>
<dbReference type="Pfam" id="PF13683">
    <property type="entry name" value="rve_3"/>
    <property type="match status" value="1"/>
</dbReference>
<dbReference type="RefSeq" id="WP_380954571.1">
    <property type="nucleotide sequence ID" value="NZ_JBHMDI010000008.1"/>
</dbReference>
<organism evidence="2 3">
    <name type="scientific">Streptomyces heliomycini</name>
    <dbReference type="NCBI Taxonomy" id="284032"/>
    <lineage>
        <taxon>Bacteria</taxon>
        <taxon>Bacillati</taxon>
        <taxon>Actinomycetota</taxon>
        <taxon>Actinomycetes</taxon>
        <taxon>Kitasatosporales</taxon>
        <taxon>Streptomycetaceae</taxon>
        <taxon>Streptomyces</taxon>
    </lineage>
</organism>
<dbReference type="Gene3D" id="3.30.420.10">
    <property type="entry name" value="Ribonuclease H-like superfamily/Ribonuclease H"/>
    <property type="match status" value="1"/>
</dbReference>
<dbReference type="PROSITE" id="PS50994">
    <property type="entry name" value="INTEGRASE"/>
    <property type="match status" value="1"/>
</dbReference>
<gene>
    <name evidence="2" type="ORF">ACFFUA_05045</name>
</gene>
<reference evidence="2 3" key="1">
    <citation type="submission" date="2024-09" db="EMBL/GenBank/DDBJ databases">
        <authorList>
            <person name="Sun Q."/>
            <person name="Mori K."/>
        </authorList>
    </citation>
    <scope>NUCLEOTIDE SEQUENCE [LARGE SCALE GENOMIC DNA]</scope>
    <source>
        <strain evidence="2 3">JCM 9767</strain>
    </source>
</reference>
<dbReference type="Proteomes" id="UP001589753">
    <property type="component" value="Unassembled WGS sequence"/>
</dbReference>
<sequence length="114" mass="12816">AVAARGGQAKGVVLHTDRGAQYSAADVCRRHGIRRSRGRAGSSYDNALAESFFQSLTRELLHGHRWTSKAQTPLELFRRLSYHNRRRRHSALGHLTPVEFEQQLITSRTLPLAA</sequence>
<dbReference type="InterPro" id="IPR001584">
    <property type="entry name" value="Integrase_cat-core"/>
</dbReference>
<evidence type="ECO:0000313" key="3">
    <source>
        <dbReference type="Proteomes" id="UP001589753"/>
    </source>
</evidence>
<keyword evidence="3" id="KW-1185">Reference proteome</keyword>
<dbReference type="InterPro" id="IPR012337">
    <property type="entry name" value="RNaseH-like_sf"/>
</dbReference>
<dbReference type="PANTHER" id="PTHR46889">
    <property type="entry name" value="TRANSPOSASE INSF FOR INSERTION SEQUENCE IS3B-RELATED"/>
    <property type="match status" value="1"/>
</dbReference>
<feature type="domain" description="Integrase catalytic" evidence="1">
    <location>
        <begin position="1"/>
        <end position="105"/>
    </location>
</feature>
<proteinExistence type="predicted"/>
<comment type="caution">
    <text evidence="2">The sequence shown here is derived from an EMBL/GenBank/DDBJ whole genome shotgun (WGS) entry which is preliminary data.</text>
</comment>
<accession>A0ABV5L4P4</accession>
<dbReference type="SUPFAM" id="SSF53098">
    <property type="entry name" value="Ribonuclease H-like"/>
    <property type="match status" value="1"/>
</dbReference>